<gene>
    <name evidence="1" type="ORF">GCM10007140_20550</name>
</gene>
<dbReference type="InterPro" id="IPR032366">
    <property type="entry name" value="DUF4871"/>
</dbReference>
<reference evidence="1" key="1">
    <citation type="journal article" date="2014" name="Int. J. Syst. Evol. Microbiol.">
        <title>Complete genome sequence of Corynebacterium casei LMG S-19264T (=DSM 44701T), isolated from a smear-ripened cheese.</title>
        <authorList>
            <consortium name="US DOE Joint Genome Institute (JGI-PGF)"/>
            <person name="Walter F."/>
            <person name="Albersmeier A."/>
            <person name="Kalinowski J."/>
            <person name="Ruckert C."/>
        </authorList>
    </citation>
    <scope>NUCLEOTIDE SEQUENCE</scope>
    <source>
        <strain evidence="1">CGMCC 1.12698</strain>
    </source>
</reference>
<accession>A0A917AUE5</accession>
<dbReference type="EMBL" id="BMFK01000001">
    <property type="protein sequence ID" value="GGE70546.1"/>
    <property type="molecule type" value="Genomic_DNA"/>
</dbReference>
<name>A0A917AUE5_9BACI</name>
<dbReference type="AlphaFoldDB" id="A0A917AUE5"/>
<reference evidence="1" key="2">
    <citation type="submission" date="2020-09" db="EMBL/GenBank/DDBJ databases">
        <authorList>
            <person name="Sun Q."/>
            <person name="Zhou Y."/>
        </authorList>
    </citation>
    <scope>NUCLEOTIDE SEQUENCE</scope>
    <source>
        <strain evidence="1">CGMCC 1.12698</strain>
    </source>
</reference>
<dbReference type="RefSeq" id="WP_188388267.1">
    <property type="nucleotide sequence ID" value="NZ_BMFK01000001.1"/>
</dbReference>
<evidence type="ECO:0000313" key="1">
    <source>
        <dbReference type="EMBL" id="GGE70546.1"/>
    </source>
</evidence>
<dbReference type="Pfam" id="PF16167">
    <property type="entry name" value="DUF4871"/>
    <property type="match status" value="1"/>
</dbReference>
<sequence length="175" mass="19516">MKKKRWISIALCIALTGCTPLTELMREDKMAFTPDLVPSFFQETNMENVVWKESSTFHYDGENVTGTKGKGGVVATEWESGVITKATWHFFGERIPTGPFSIMAVKKGTTEPIQAIVLQDEATKVWSTTPITMDNVDYAEHGQLAVNMMLPSSGMWVLNAYIGEVLTEQIIIHVK</sequence>
<protein>
    <submittedName>
        <fullName evidence="1">DUF4871 domain-containing protein</fullName>
    </submittedName>
</protein>
<evidence type="ECO:0000313" key="2">
    <source>
        <dbReference type="Proteomes" id="UP000605259"/>
    </source>
</evidence>
<dbReference type="PROSITE" id="PS51257">
    <property type="entry name" value="PROKAR_LIPOPROTEIN"/>
    <property type="match status" value="1"/>
</dbReference>
<keyword evidence="2" id="KW-1185">Reference proteome</keyword>
<dbReference type="Gene3D" id="2.60.40.3830">
    <property type="match status" value="1"/>
</dbReference>
<comment type="caution">
    <text evidence="1">The sequence shown here is derived from an EMBL/GenBank/DDBJ whole genome shotgun (WGS) entry which is preliminary data.</text>
</comment>
<proteinExistence type="predicted"/>
<organism evidence="1 2">
    <name type="scientific">Priestia taiwanensis</name>
    <dbReference type="NCBI Taxonomy" id="1347902"/>
    <lineage>
        <taxon>Bacteria</taxon>
        <taxon>Bacillati</taxon>
        <taxon>Bacillota</taxon>
        <taxon>Bacilli</taxon>
        <taxon>Bacillales</taxon>
        <taxon>Bacillaceae</taxon>
        <taxon>Priestia</taxon>
    </lineage>
</organism>
<dbReference type="Proteomes" id="UP000605259">
    <property type="component" value="Unassembled WGS sequence"/>
</dbReference>